<dbReference type="EMBL" id="LGGX01000006">
    <property type="protein sequence ID" value="KUK87268.1"/>
    <property type="molecule type" value="Genomic_DNA"/>
</dbReference>
<dbReference type="InterPro" id="IPR028976">
    <property type="entry name" value="CheC-like_sf"/>
</dbReference>
<protein>
    <submittedName>
        <fullName evidence="4">Chemotaxis protein CheC</fullName>
    </submittedName>
</protein>
<evidence type="ECO:0000256" key="1">
    <source>
        <dbReference type="ARBA" id="ARBA00022500"/>
    </source>
</evidence>
<feature type="domain" description="CheC-like protein" evidence="3">
    <location>
        <begin position="109"/>
        <end position="146"/>
    </location>
</feature>
<evidence type="ECO:0000256" key="2">
    <source>
        <dbReference type="ARBA" id="ARBA00022801"/>
    </source>
</evidence>
<dbReference type="GO" id="GO:0006935">
    <property type="term" value="P:chemotaxis"/>
    <property type="evidence" value="ECO:0007669"/>
    <property type="project" value="UniProtKB-KW"/>
</dbReference>
<dbReference type="Pfam" id="PF04509">
    <property type="entry name" value="CheC"/>
    <property type="match status" value="2"/>
</dbReference>
<dbReference type="GO" id="GO:0016787">
    <property type="term" value="F:hydrolase activity"/>
    <property type="evidence" value="ECO:0007669"/>
    <property type="project" value="UniProtKB-KW"/>
</dbReference>
<dbReference type="InterPro" id="IPR050992">
    <property type="entry name" value="CheZ_family_phosphatases"/>
</dbReference>
<gene>
    <name evidence="4" type="ORF">XE03_0876</name>
</gene>
<keyword evidence="1" id="KW-0145">Chemotaxis</keyword>
<dbReference type="AlphaFoldDB" id="A0A101I2Y1"/>
<dbReference type="CDD" id="cd17909">
    <property type="entry name" value="CheC_ClassI"/>
    <property type="match status" value="1"/>
</dbReference>
<keyword evidence="2" id="KW-0378">Hydrolase</keyword>
<evidence type="ECO:0000313" key="4">
    <source>
        <dbReference type="EMBL" id="KUK87268.1"/>
    </source>
</evidence>
<reference evidence="5" key="1">
    <citation type="journal article" date="2015" name="MBio">
        <title>Genome-Resolved Metagenomic Analysis Reveals Roles for Candidate Phyla and Other Microbial Community Members in Biogeochemical Transformations in Oil Reservoirs.</title>
        <authorList>
            <person name="Hu P."/>
            <person name="Tom L."/>
            <person name="Singh A."/>
            <person name="Thomas B.C."/>
            <person name="Baker B.J."/>
            <person name="Piceno Y.M."/>
            <person name="Andersen G.L."/>
            <person name="Banfield J.F."/>
        </authorList>
    </citation>
    <scope>NUCLEOTIDE SEQUENCE [LARGE SCALE GENOMIC DNA]</scope>
</reference>
<dbReference type="InterPro" id="IPR007597">
    <property type="entry name" value="CheC"/>
</dbReference>
<dbReference type="PANTHER" id="PTHR43693:SF1">
    <property type="entry name" value="PROTEIN PHOSPHATASE CHEZ"/>
    <property type="match status" value="1"/>
</dbReference>
<organism evidence="4 5">
    <name type="scientific">candidate division TA06 bacterium 34_109</name>
    <dbReference type="NCBI Taxonomy" id="1635277"/>
    <lineage>
        <taxon>Bacteria</taxon>
        <taxon>Bacteria division TA06</taxon>
    </lineage>
</organism>
<dbReference type="Proteomes" id="UP000053467">
    <property type="component" value="Unassembled WGS sequence"/>
</dbReference>
<evidence type="ECO:0000259" key="3">
    <source>
        <dbReference type="Pfam" id="PF04509"/>
    </source>
</evidence>
<accession>A0A101I2Y1</accession>
<dbReference type="SUPFAM" id="SSF103039">
    <property type="entry name" value="CheC-like"/>
    <property type="match status" value="1"/>
</dbReference>
<comment type="caution">
    <text evidence="4">The sequence shown here is derived from an EMBL/GenBank/DDBJ whole genome shotgun (WGS) entry which is preliminary data.</text>
</comment>
<evidence type="ECO:0000313" key="5">
    <source>
        <dbReference type="Proteomes" id="UP000053467"/>
    </source>
</evidence>
<feature type="domain" description="CheC-like protein" evidence="3">
    <location>
        <begin position="11"/>
        <end position="47"/>
    </location>
</feature>
<dbReference type="Gene3D" id="3.40.1550.10">
    <property type="entry name" value="CheC-like"/>
    <property type="match status" value="1"/>
</dbReference>
<dbReference type="PANTHER" id="PTHR43693">
    <property type="entry name" value="PROTEIN PHOSPHATASE CHEZ"/>
    <property type="match status" value="1"/>
</dbReference>
<proteinExistence type="predicted"/>
<sequence length="205" mass="22704">MIDFNNLKDFHLDGIKEISNIGGGHAATVLSQLVNKRVMVSVPKVHIISSEEIYRIINNQDEIVTGVLVKFLGDLTGRTLLIFPRDESMLLVDMVMGKTIGSTTILSEIEQSAIKEVANIVISSYLTAMSDFLNMLILPSVPNLVIDIGSAVLTSAYIDFSSNKDIVFCVETEFTFEDDPQPLKGYLILLPDPISLKKLLDFLNR</sequence>
<name>A0A101I2Y1_UNCT6</name>